<dbReference type="SUPFAM" id="SSF51197">
    <property type="entry name" value="Clavaminate synthase-like"/>
    <property type="match status" value="1"/>
</dbReference>
<comment type="caution">
    <text evidence="6">The sequence shown here is derived from an EMBL/GenBank/DDBJ whole genome shotgun (WGS) entry which is preliminary data.</text>
</comment>
<dbReference type="Pfam" id="PF02373">
    <property type="entry name" value="JmjC"/>
    <property type="match status" value="1"/>
</dbReference>
<feature type="domain" description="JmjC" evidence="5">
    <location>
        <begin position="182"/>
        <end position="351"/>
    </location>
</feature>
<feature type="region of interest" description="Disordered" evidence="2">
    <location>
        <begin position="828"/>
        <end position="898"/>
    </location>
</feature>
<evidence type="ECO:0000259" key="5">
    <source>
        <dbReference type="PROSITE" id="PS51184"/>
    </source>
</evidence>
<dbReference type="EMBL" id="SWLB01000016">
    <property type="protein sequence ID" value="KAF3328216.1"/>
    <property type="molecule type" value="Genomic_DNA"/>
</dbReference>
<gene>
    <name evidence="6" type="ORF">FCM35_KLT06822</name>
</gene>
<keyword evidence="1" id="KW-0863">Zinc-finger</keyword>
<dbReference type="InterPro" id="IPR003347">
    <property type="entry name" value="JmjC_dom"/>
</dbReference>
<dbReference type="GO" id="GO:0008168">
    <property type="term" value="F:methyltransferase activity"/>
    <property type="evidence" value="ECO:0007669"/>
    <property type="project" value="UniProtKB-KW"/>
</dbReference>
<dbReference type="GO" id="GO:0000785">
    <property type="term" value="C:chromatin"/>
    <property type="evidence" value="ECO:0007669"/>
    <property type="project" value="TreeGrafter"/>
</dbReference>
<dbReference type="OrthoDB" id="9547406at2759"/>
<dbReference type="InterPro" id="IPR013087">
    <property type="entry name" value="Znf_C2H2_type"/>
</dbReference>
<sequence>MASPETLAIPSWLQSLPRAPEYRPTETEFADPISFISRIEREASSFGICKIIPPFSRPSKKFVLSNLNSSLSQSSNLPIDLSKPAVFTTRHQELGTRKNGVGHQQVWQSGESYTLEQFESKARVFYRAHLSGVKEVRPLLVESLFWRAARDKPVYIEYANDVPGSGFPSRKGEMKTREPGWRLSESPWNLQVIARAHGSLTKFMPDDVPGVTSPMVYIGMLYSWFAWHIEDHELHSLNFLHTGAPKTWYAVPSDHAAQLEEIIRLKGYGGTFDQLASLGKLGEKTTLLSPEIIVASGVPCCRLVQNPGEFVVTFPRAYHVGFSHGFNCGEAANFATPQWLKFAKEAAVRRAAMNFLPMLSHQQLLYLLAISFISRNPSELLLGMRTSRLRDRKKEDRELLIKKAFLQDMVNENQLLCTLLSRKSTFKSVVLWEPAMLPGSSTATFTVVTDNGQMENSSSDEEDGLPFGLRVDSGSLTCVACGILGYPFMAVLQPSEEALNKILSTSGEQLNKESVGPQCCTLIHNDLISTDNLNSDDAGLESIHASCSGTETRDVLQTDEPTVSTNDTKSSCHSTKERETESDSIERHSSCTIPSESGPTKLSHEQSEKVGRPRLFCLQHALQTEELLQNEGGARVLAICHADYLKIKALAISIAEETNIDFNCTDINLEKASPSDVYLINLSIDDEMHEEDGTDWTAKLGLNLKYGVKVRKEQPKNQNFNLALELGGLFADQPMQTATRAPTKAPISLDSSDMVKRWLSRKPRTPYKVVGTIVEGASSENWVNIVISTAESPQIDQIKGDLNVCVESNESDASMSSARMGVETTINVSSAEAEPEASNSMQIDDEAPDQSTPPHAVQCYVRRAKKQESEEEKRDSFARSPCEGLRPRKAGPSLSDPLEVVMPQPVKKRPYVFNCDNEGCKRRFRSRNEMDIHKRYRCMKQFDTGESEMR</sequence>
<keyword evidence="1" id="KW-0862">Zinc</keyword>
<keyword evidence="6" id="KW-0808">Transferase</keyword>
<dbReference type="PROSITE" id="PS51183">
    <property type="entry name" value="JMJN"/>
    <property type="match status" value="1"/>
</dbReference>
<accession>A0A833QUP0</accession>
<dbReference type="Gene3D" id="2.60.120.650">
    <property type="entry name" value="Cupin"/>
    <property type="match status" value="1"/>
</dbReference>
<feature type="compositionally biased region" description="Polar residues" evidence="2">
    <location>
        <begin position="559"/>
        <end position="573"/>
    </location>
</feature>
<feature type="compositionally biased region" description="Basic and acidic residues" evidence="2">
    <location>
        <begin position="574"/>
        <end position="589"/>
    </location>
</feature>
<feature type="compositionally biased region" description="Low complexity" evidence="2">
    <location>
        <begin position="829"/>
        <end position="838"/>
    </location>
</feature>
<protein>
    <submittedName>
        <fullName evidence="6">Lysine-specific demethylase SE14-like protein</fullName>
    </submittedName>
</protein>
<feature type="compositionally biased region" description="Basic and acidic residues" evidence="2">
    <location>
        <begin position="866"/>
        <end position="877"/>
    </location>
</feature>
<evidence type="ECO:0000313" key="7">
    <source>
        <dbReference type="Proteomes" id="UP000623129"/>
    </source>
</evidence>
<dbReference type="SMART" id="SM00545">
    <property type="entry name" value="JmjN"/>
    <property type="match status" value="1"/>
</dbReference>
<dbReference type="PANTHER" id="PTHR10694:SF45">
    <property type="entry name" value="LYSINE-SPECIFIC DEMETHYLASE ELF6"/>
    <property type="match status" value="1"/>
</dbReference>
<keyword evidence="7" id="KW-1185">Reference proteome</keyword>
<organism evidence="6 7">
    <name type="scientific">Carex littledalei</name>
    <dbReference type="NCBI Taxonomy" id="544730"/>
    <lineage>
        <taxon>Eukaryota</taxon>
        <taxon>Viridiplantae</taxon>
        <taxon>Streptophyta</taxon>
        <taxon>Embryophyta</taxon>
        <taxon>Tracheophyta</taxon>
        <taxon>Spermatophyta</taxon>
        <taxon>Magnoliopsida</taxon>
        <taxon>Liliopsida</taxon>
        <taxon>Poales</taxon>
        <taxon>Cyperaceae</taxon>
        <taxon>Cyperoideae</taxon>
        <taxon>Cariceae</taxon>
        <taxon>Carex</taxon>
        <taxon>Carex subgen. Euthyceras</taxon>
    </lineage>
</organism>
<dbReference type="Proteomes" id="UP000623129">
    <property type="component" value="Unassembled WGS sequence"/>
</dbReference>
<evidence type="ECO:0000256" key="1">
    <source>
        <dbReference type="PROSITE-ProRule" id="PRU00042"/>
    </source>
</evidence>
<reference evidence="6" key="1">
    <citation type="submission" date="2020-01" db="EMBL/GenBank/DDBJ databases">
        <title>Genome sequence of Kobresia littledalei, the first chromosome-level genome in the family Cyperaceae.</title>
        <authorList>
            <person name="Qu G."/>
        </authorList>
    </citation>
    <scope>NUCLEOTIDE SEQUENCE</scope>
    <source>
        <strain evidence="6">C.B.Clarke</strain>
        <tissue evidence="6">Leaf</tissue>
    </source>
</reference>
<dbReference type="GO" id="GO:0005634">
    <property type="term" value="C:nucleus"/>
    <property type="evidence" value="ECO:0007669"/>
    <property type="project" value="TreeGrafter"/>
</dbReference>
<feature type="domain" description="JmjN" evidence="4">
    <location>
        <begin position="19"/>
        <end position="60"/>
    </location>
</feature>
<feature type="region of interest" description="Disordered" evidence="2">
    <location>
        <begin position="549"/>
        <end position="607"/>
    </location>
</feature>
<dbReference type="GO" id="GO:0034647">
    <property type="term" value="F:histone H3K4me/H3K4me2/H3K4me3 demethylase activity"/>
    <property type="evidence" value="ECO:0007669"/>
    <property type="project" value="TreeGrafter"/>
</dbReference>
<evidence type="ECO:0000259" key="3">
    <source>
        <dbReference type="PROSITE" id="PS50157"/>
    </source>
</evidence>
<feature type="domain" description="C2H2-type" evidence="3">
    <location>
        <begin position="913"/>
        <end position="948"/>
    </location>
</feature>
<proteinExistence type="predicted"/>
<dbReference type="PROSITE" id="PS50157">
    <property type="entry name" value="ZINC_FINGER_C2H2_2"/>
    <property type="match status" value="1"/>
</dbReference>
<dbReference type="PANTHER" id="PTHR10694">
    <property type="entry name" value="LYSINE-SPECIFIC DEMETHYLASE"/>
    <property type="match status" value="1"/>
</dbReference>
<keyword evidence="1" id="KW-0479">Metal-binding</keyword>
<dbReference type="InterPro" id="IPR003349">
    <property type="entry name" value="JmjN"/>
</dbReference>
<dbReference type="Pfam" id="PF02375">
    <property type="entry name" value="JmjN"/>
    <property type="match status" value="1"/>
</dbReference>
<evidence type="ECO:0000313" key="6">
    <source>
        <dbReference type="EMBL" id="KAF3328216.1"/>
    </source>
</evidence>
<dbReference type="GO" id="GO:0010468">
    <property type="term" value="P:regulation of gene expression"/>
    <property type="evidence" value="ECO:0007669"/>
    <property type="project" value="TreeGrafter"/>
</dbReference>
<dbReference type="SMART" id="SM00558">
    <property type="entry name" value="JmjC"/>
    <property type="match status" value="1"/>
</dbReference>
<dbReference type="PROSITE" id="PS51184">
    <property type="entry name" value="JMJC"/>
    <property type="match status" value="1"/>
</dbReference>
<feature type="compositionally biased region" description="Polar residues" evidence="2">
    <location>
        <begin position="590"/>
        <end position="600"/>
    </location>
</feature>
<dbReference type="GO" id="GO:0032259">
    <property type="term" value="P:methylation"/>
    <property type="evidence" value="ECO:0007669"/>
    <property type="project" value="UniProtKB-KW"/>
</dbReference>
<evidence type="ECO:0000256" key="2">
    <source>
        <dbReference type="SAM" id="MobiDB-lite"/>
    </source>
</evidence>
<evidence type="ECO:0000259" key="4">
    <source>
        <dbReference type="PROSITE" id="PS51183"/>
    </source>
</evidence>
<keyword evidence="6" id="KW-0489">Methyltransferase</keyword>
<dbReference type="GO" id="GO:0008270">
    <property type="term" value="F:zinc ion binding"/>
    <property type="evidence" value="ECO:0007669"/>
    <property type="project" value="UniProtKB-KW"/>
</dbReference>
<name>A0A833QUP0_9POAL</name>
<dbReference type="AlphaFoldDB" id="A0A833QUP0"/>